<protein>
    <submittedName>
        <fullName evidence="1">Uncharacterized protein</fullName>
    </submittedName>
</protein>
<organism evidence="1 2">
    <name type="scientific">Haloplanus salinus</name>
    <dbReference type="NCBI Taxonomy" id="1126245"/>
    <lineage>
        <taxon>Archaea</taxon>
        <taxon>Methanobacteriati</taxon>
        <taxon>Methanobacteriota</taxon>
        <taxon>Stenosarchaea group</taxon>
        <taxon>Halobacteria</taxon>
        <taxon>Halobacteriales</taxon>
        <taxon>Haloferacaceae</taxon>
        <taxon>Haloplanus</taxon>
    </lineage>
</organism>
<sequence length="62" mass="6480">MIPSRRALLRATGTTALVGFVGCLGGLRSGSIALRVDNRDDRRHAVAVDADAELDGGVLDEC</sequence>
<dbReference type="AlphaFoldDB" id="A0A368NFQ2"/>
<dbReference type="RefSeq" id="WP_114450148.1">
    <property type="nucleotide sequence ID" value="NZ_QPHM01000001.1"/>
</dbReference>
<evidence type="ECO:0000313" key="1">
    <source>
        <dbReference type="EMBL" id="RCU48515.1"/>
    </source>
</evidence>
<dbReference type="Proteomes" id="UP000252189">
    <property type="component" value="Unassembled WGS sequence"/>
</dbReference>
<accession>A0A368NFQ2</accession>
<dbReference type="InterPro" id="IPR006311">
    <property type="entry name" value="TAT_signal"/>
</dbReference>
<comment type="caution">
    <text evidence="1">The sequence shown here is derived from an EMBL/GenBank/DDBJ whole genome shotgun (WGS) entry which is preliminary data.</text>
</comment>
<reference evidence="1 2" key="1">
    <citation type="submission" date="2018-07" db="EMBL/GenBank/DDBJ databases">
        <title>Genome sequences of Haloplanus salinus JCM 18368T.</title>
        <authorList>
            <person name="Kim Y.B."/>
            <person name="Roh S.W."/>
        </authorList>
    </citation>
    <scope>NUCLEOTIDE SEQUENCE [LARGE SCALE GENOMIC DNA]</scope>
    <source>
        <strain evidence="1 2">JCM 18368</strain>
    </source>
</reference>
<keyword evidence="2" id="KW-1185">Reference proteome</keyword>
<name>A0A368NFQ2_9EURY</name>
<dbReference type="PROSITE" id="PS51257">
    <property type="entry name" value="PROKAR_LIPOPROTEIN"/>
    <property type="match status" value="1"/>
</dbReference>
<dbReference type="OrthoDB" id="306596at2157"/>
<evidence type="ECO:0000313" key="2">
    <source>
        <dbReference type="Proteomes" id="UP000252189"/>
    </source>
</evidence>
<proteinExistence type="predicted"/>
<gene>
    <name evidence="1" type="ORF">DU504_15120</name>
</gene>
<dbReference type="PROSITE" id="PS51318">
    <property type="entry name" value="TAT"/>
    <property type="match status" value="1"/>
</dbReference>
<dbReference type="EMBL" id="QPHM01000001">
    <property type="protein sequence ID" value="RCU48515.1"/>
    <property type="molecule type" value="Genomic_DNA"/>
</dbReference>